<name>A0A1I6ZGI1_9ACTN</name>
<keyword evidence="3 8" id="KW-0808">Transferase</keyword>
<accession>A0A1I6ZGI1</accession>
<dbReference type="PANTHER" id="PTHR18895:SF74">
    <property type="entry name" value="MTRF1L RELEASE FACTOR GLUTAMINE METHYLTRANSFERASE"/>
    <property type="match status" value="1"/>
</dbReference>
<dbReference type="Pfam" id="PF05175">
    <property type="entry name" value="MTS"/>
    <property type="match status" value="1"/>
</dbReference>
<dbReference type="InterPro" id="IPR004556">
    <property type="entry name" value="HemK-like"/>
</dbReference>
<dbReference type="EMBL" id="FPBA01000005">
    <property type="protein sequence ID" value="SFT61836.1"/>
    <property type="molecule type" value="Genomic_DNA"/>
</dbReference>
<organism evidence="8 9">
    <name type="scientific">Geodermatophilus amargosae</name>
    <dbReference type="NCBI Taxonomy" id="1296565"/>
    <lineage>
        <taxon>Bacteria</taxon>
        <taxon>Bacillati</taxon>
        <taxon>Actinomycetota</taxon>
        <taxon>Actinomycetes</taxon>
        <taxon>Geodermatophilales</taxon>
        <taxon>Geodermatophilaceae</taxon>
        <taxon>Geodermatophilus</taxon>
    </lineage>
</organism>
<dbReference type="NCBIfam" id="TIGR03704">
    <property type="entry name" value="PrmC_rel_meth"/>
    <property type="match status" value="1"/>
</dbReference>
<proteinExistence type="predicted"/>
<dbReference type="CDD" id="cd02440">
    <property type="entry name" value="AdoMet_MTases"/>
    <property type="match status" value="1"/>
</dbReference>
<evidence type="ECO:0000256" key="6">
    <source>
        <dbReference type="SAM" id="MobiDB-lite"/>
    </source>
</evidence>
<evidence type="ECO:0000256" key="3">
    <source>
        <dbReference type="ARBA" id="ARBA00022679"/>
    </source>
</evidence>
<dbReference type="STRING" id="1296565.SAMN05660657_01926"/>
<reference evidence="9" key="1">
    <citation type="submission" date="2016-10" db="EMBL/GenBank/DDBJ databases">
        <authorList>
            <person name="Varghese N."/>
            <person name="Submissions S."/>
        </authorList>
    </citation>
    <scope>NUCLEOTIDE SEQUENCE [LARGE SCALE GENOMIC DNA]</scope>
    <source>
        <strain evidence="9">DSM 46136</strain>
    </source>
</reference>
<evidence type="ECO:0000256" key="1">
    <source>
        <dbReference type="ARBA" id="ARBA00012771"/>
    </source>
</evidence>
<dbReference type="PANTHER" id="PTHR18895">
    <property type="entry name" value="HEMK METHYLTRANSFERASE"/>
    <property type="match status" value="1"/>
</dbReference>
<dbReference type="AlphaFoldDB" id="A0A1I6ZGI1"/>
<protein>
    <recommendedName>
        <fullName evidence="1">peptide chain release factor N(5)-glutamine methyltransferase</fullName>
        <ecNumber evidence="1">2.1.1.297</ecNumber>
    </recommendedName>
</protein>
<sequence>MRLTPGTAGSLGSVPSSTPDALVARLRAAGCVFAEDEARLLTTAATTPAELEELAGRRVAGEPLEHLLGAVEFRGLRIAVGPGVFVPRQRTATLVARAAEEARALREETGRAPVAVDLCCGCGAVGLALATAVDLAELHAADVDPAALPYARRNLAPVGGRVHGGDLFDALPTDLRGRVDVLVVNAPYVPTGALSLLPPEARLHEPRVALDGGGDGLDVHRRVAAGAPAWLAPGGVALAEVGEEQAPVLAAVLAAAGLHPHVHGPEEDGTTVVTGTRPATRATPGHRPDRGGSVTPGPWSLSERAGCRQDH</sequence>
<dbReference type="NCBIfam" id="TIGR00536">
    <property type="entry name" value="hemK_fam"/>
    <property type="match status" value="1"/>
</dbReference>
<dbReference type="InterPro" id="IPR029063">
    <property type="entry name" value="SAM-dependent_MTases_sf"/>
</dbReference>
<keyword evidence="4" id="KW-0949">S-adenosyl-L-methionine</keyword>
<dbReference type="InterPro" id="IPR007848">
    <property type="entry name" value="Small_mtfrase_dom"/>
</dbReference>
<evidence type="ECO:0000256" key="4">
    <source>
        <dbReference type="ARBA" id="ARBA00022691"/>
    </source>
</evidence>
<gene>
    <name evidence="8" type="ORF">SAMN05660657_01926</name>
</gene>
<dbReference type="Gene3D" id="1.10.8.10">
    <property type="entry name" value="DNA helicase RuvA subunit, C-terminal domain"/>
    <property type="match status" value="1"/>
</dbReference>
<keyword evidence="9" id="KW-1185">Reference proteome</keyword>
<dbReference type="SUPFAM" id="SSF53335">
    <property type="entry name" value="S-adenosyl-L-methionine-dependent methyltransferases"/>
    <property type="match status" value="1"/>
</dbReference>
<dbReference type="InterPro" id="IPR022446">
    <property type="entry name" value="MeTrfrase_put"/>
</dbReference>
<feature type="domain" description="Methyltransferase small" evidence="7">
    <location>
        <begin position="114"/>
        <end position="196"/>
    </location>
</feature>
<evidence type="ECO:0000256" key="2">
    <source>
        <dbReference type="ARBA" id="ARBA00022603"/>
    </source>
</evidence>
<dbReference type="Gene3D" id="3.40.50.150">
    <property type="entry name" value="Vaccinia Virus protein VP39"/>
    <property type="match status" value="1"/>
</dbReference>
<evidence type="ECO:0000313" key="8">
    <source>
        <dbReference type="EMBL" id="SFT61836.1"/>
    </source>
</evidence>
<evidence type="ECO:0000256" key="5">
    <source>
        <dbReference type="ARBA" id="ARBA00048391"/>
    </source>
</evidence>
<evidence type="ECO:0000259" key="7">
    <source>
        <dbReference type="Pfam" id="PF05175"/>
    </source>
</evidence>
<dbReference type="GO" id="GO:0032259">
    <property type="term" value="P:methylation"/>
    <property type="evidence" value="ECO:0007669"/>
    <property type="project" value="UniProtKB-KW"/>
</dbReference>
<evidence type="ECO:0000313" key="9">
    <source>
        <dbReference type="Proteomes" id="UP000199546"/>
    </source>
</evidence>
<dbReference type="GO" id="GO:0102559">
    <property type="term" value="F:peptide chain release factor N(5)-glutamine methyltransferase activity"/>
    <property type="evidence" value="ECO:0007669"/>
    <property type="project" value="UniProtKB-EC"/>
</dbReference>
<feature type="region of interest" description="Disordered" evidence="6">
    <location>
        <begin position="261"/>
        <end position="311"/>
    </location>
</feature>
<dbReference type="InterPro" id="IPR050320">
    <property type="entry name" value="N5-glutamine_MTase"/>
</dbReference>
<dbReference type="EC" id="2.1.1.297" evidence="1"/>
<comment type="catalytic activity">
    <reaction evidence="5">
        <text>L-glutaminyl-[peptide chain release factor] + S-adenosyl-L-methionine = N(5)-methyl-L-glutaminyl-[peptide chain release factor] + S-adenosyl-L-homocysteine + H(+)</text>
        <dbReference type="Rhea" id="RHEA:42896"/>
        <dbReference type="Rhea" id="RHEA-COMP:10271"/>
        <dbReference type="Rhea" id="RHEA-COMP:10272"/>
        <dbReference type="ChEBI" id="CHEBI:15378"/>
        <dbReference type="ChEBI" id="CHEBI:30011"/>
        <dbReference type="ChEBI" id="CHEBI:57856"/>
        <dbReference type="ChEBI" id="CHEBI:59789"/>
        <dbReference type="ChEBI" id="CHEBI:61891"/>
        <dbReference type="EC" id="2.1.1.297"/>
    </reaction>
</comment>
<keyword evidence="2 8" id="KW-0489">Methyltransferase</keyword>
<dbReference type="Proteomes" id="UP000199546">
    <property type="component" value="Unassembled WGS sequence"/>
</dbReference>